<dbReference type="PANTHER" id="PTHR14186:SF19">
    <property type="entry name" value="INSULIN-LIKE GROWTH FACTOR-BINDING PROTEIN 7"/>
    <property type="match status" value="1"/>
</dbReference>
<comment type="subcellular location">
    <subcellularLocation>
        <location evidence="1">Secreted</location>
    </subcellularLocation>
</comment>
<protein>
    <recommendedName>
        <fullName evidence="11">Insulin-like growth factor-binding protein 7</fullName>
    </recommendedName>
</protein>
<evidence type="ECO:0000313" key="10">
    <source>
        <dbReference type="Proteomes" id="UP000694580"/>
    </source>
</evidence>
<dbReference type="Pfam" id="PF00219">
    <property type="entry name" value="IGFBP"/>
    <property type="match status" value="1"/>
</dbReference>
<dbReference type="Gene3D" id="2.60.40.10">
    <property type="entry name" value="Immunoglobulins"/>
    <property type="match status" value="1"/>
</dbReference>
<feature type="domain" description="Ig-like" evidence="7">
    <location>
        <begin position="140"/>
        <end position="239"/>
    </location>
</feature>
<dbReference type="GO" id="GO:0009966">
    <property type="term" value="P:regulation of signal transduction"/>
    <property type="evidence" value="ECO:0007669"/>
    <property type="project" value="TreeGrafter"/>
</dbReference>
<dbReference type="RefSeq" id="XP_028816324.1">
    <property type="nucleotide sequence ID" value="XM_028960491.1"/>
</dbReference>
<evidence type="ECO:0000256" key="3">
    <source>
        <dbReference type="ARBA" id="ARBA00022729"/>
    </source>
</evidence>
<feature type="chain" id="PRO_5044257943" description="Insulin-like growth factor-binding protein 7" evidence="6">
    <location>
        <begin position="19"/>
        <end position="259"/>
    </location>
</feature>
<dbReference type="InterPro" id="IPR011390">
    <property type="entry name" value="IGFBP_rP_mac25"/>
</dbReference>
<dbReference type="PANTHER" id="PTHR14186">
    <property type="entry name" value="INSULIN-LIKE GROWTH FACTOR BINDING PROTEIN-RELATED"/>
    <property type="match status" value="1"/>
</dbReference>
<keyword evidence="4" id="KW-1015">Disulfide bond</keyword>
<dbReference type="InterPro" id="IPR003599">
    <property type="entry name" value="Ig_sub"/>
</dbReference>
<organism evidence="9 10">
    <name type="scientific">Denticeps clupeoides</name>
    <name type="common">denticle herring</name>
    <dbReference type="NCBI Taxonomy" id="299321"/>
    <lineage>
        <taxon>Eukaryota</taxon>
        <taxon>Metazoa</taxon>
        <taxon>Chordata</taxon>
        <taxon>Craniata</taxon>
        <taxon>Vertebrata</taxon>
        <taxon>Euteleostomi</taxon>
        <taxon>Actinopterygii</taxon>
        <taxon>Neopterygii</taxon>
        <taxon>Teleostei</taxon>
        <taxon>Clupei</taxon>
        <taxon>Clupeiformes</taxon>
        <taxon>Denticipitoidei</taxon>
        <taxon>Denticipitidae</taxon>
        <taxon>Denticeps</taxon>
    </lineage>
</organism>
<dbReference type="Gene3D" id="4.10.40.20">
    <property type="match status" value="1"/>
</dbReference>
<dbReference type="SMART" id="SM00121">
    <property type="entry name" value="IB"/>
    <property type="match status" value="1"/>
</dbReference>
<keyword evidence="10" id="KW-1185">Reference proteome</keyword>
<dbReference type="InterPro" id="IPR000867">
    <property type="entry name" value="IGFBP-like"/>
</dbReference>
<sequence>MLLLCALLSSAALLPVSPVRVPRSCGACEPGSCAPLPDGGCPLGAVRDACGCCDVCAAGEGEPCGGRGSEAGRCAAGLECVKEKRSRHGVCGCKGDQEVCGTDGVTYGRGCDLQLASARAVSAGKPEIAVRKKGKCEHAPVIVTAPGEVWNVTGSQVFLSCEATGVPTPVVTWKKLVGDTPELLPGDKENMAIQTRGGPEKHEVTGWVLISPVTREEAGTYECHASNPMGEVSASGKIHVVDSIKDIPGYKEDMKDGEL</sequence>
<dbReference type="GeneTree" id="ENSGT00530000063555"/>
<dbReference type="InterPro" id="IPR013783">
    <property type="entry name" value="Ig-like_fold"/>
</dbReference>
<evidence type="ECO:0000256" key="6">
    <source>
        <dbReference type="SAM" id="SignalP"/>
    </source>
</evidence>
<dbReference type="Gene3D" id="3.30.60.30">
    <property type="match status" value="1"/>
</dbReference>
<dbReference type="SUPFAM" id="SSF48726">
    <property type="entry name" value="Immunoglobulin"/>
    <property type="match status" value="1"/>
</dbReference>
<dbReference type="GO" id="GO:0005615">
    <property type="term" value="C:extracellular space"/>
    <property type="evidence" value="ECO:0007669"/>
    <property type="project" value="TreeGrafter"/>
</dbReference>
<reference evidence="9 10" key="1">
    <citation type="submission" date="2020-06" db="EMBL/GenBank/DDBJ databases">
        <authorList>
            <consortium name="Wellcome Sanger Institute Data Sharing"/>
        </authorList>
    </citation>
    <scope>NUCLEOTIDE SEQUENCE [LARGE SCALE GENOMIC DNA]</scope>
</reference>
<evidence type="ECO:0000256" key="2">
    <source>
        <dbReference type="ARBA" id="ARBA00022525"/>
    </source>
</evidence>
<dbReference type="InterPro" id="IPR036179">
    <property type="entry name" value="Ig-like_dom_sf"/>
</dbReference>
<evidence type="ECO:0008006" key="11">
    <source>
        <dbReference type="Google" id="ProtNLM"/>
    </source>
</evidence>
<dbReference type="InterPro" id="IPR009030">
    <property type="entry name" value="Growth_fac_rcpt_cys_sf"/>
</dbReference>
<dbReference type="InterPro" id="IPR003598">
    <property type="entry name" value="Ig_sub2"/>
</dbReference>
<dbReference type="Proteomes" id="UP000694580">
    <property type="component" value="Chromosome 18"/>
</dbReference>
<dbReference type="PROSITE" id="PS50835">
    <property type="entry name" value="IG_LIKE"/>
    <property type="match status" value="1"/>
</dbReference>
<evidence type="ECO:0000313" key="9">
    <source>
        <dbReference type="Ensembl" id="ENSDCDP00010029453.1"/>
    </source>
</evidence>
<evidence type="ECO:0000256" key="1">
    <source>
        <dbReference type="ARBA" id="ARBA00004613"/>
    </source>
</evidence>
<keyword evidence="2" id="KW-0964">Secreted</keyword>
<name>A0AAY4C8R9_9TELE</name>
<dbReference type="GeneID" id="114768292"/>
<keyword evidence="3 6" id="KW-0732">Signal</keyword>
<dbReference type="PROSITE" id="PS51323">
    <property type="entry name" value="IGFBP_N_2"/>
    <property type="match status" value="1"/>
</dbReference>
<dbReference type="FunFam" id="2.60.40.10:FF:000032">
    <property type="entry name" value="palladin isoform X1"/>
    <property type="match status" value="1"/>
</dbReference>
<dbReference type="SMART" id="SM00409">
    <property type="entry name" value="IG"/>
    <property type="match status" value="1"/>
</dbReference>
<dbReference type="InterPro" id="IPR036058">
    <property type="entry name" value="Kazal_dom_sf"/>
</dbReference>
<dbReference type="Ensembl" id="ENSDCDT00010036421.1">
    <property type="protein sequence ID" value="ENSDCDP00010029453.1"/>
    <property type="gene ID" value="ENSDCDG00010018688.1"/>
</dbReference>
<accession>A0AAY4C8R9</accession>
<evidence type="ECO:0000256" key="5">
    <source>
        <dbReference type="ARBA" id="ARBA00023319"/>
    </source>
</evidence>
<dbReference type="InterPro" id="IPR007110">
    <property type="entry name" value="Ig-like_dom"/>
</dbReference>
<dbReference type="Pfam" id="PF07648">
    <property type="entry name" value="Kazal_2"/>
    <property type="match status" value="1"/>
</dbReference>
<reference evidence="9" key="3">
    <citation type="submission" date="2025-09" db="UniProtKB">
        <authorList>
            <consortium name="Ensembl"/>
        </authorList>
    </citation>
    <scope>IDENTIFICATION</scope>
</reference>
<proteinExistence type="predicted"/>
<reference evidence="9" key="2">
    <citation type="submission" date="2025-08" db="UniProtKB">
        <authorList>
            <consortium name="Ensembl"/>
        </authorList>
    </citation>
    <scope>IDENTIFICATION</scope>
</reference>
<gene>
    <name evidence="9" type="primary">IGFBP7</name>
</gene>
<dbReference type="InterPro" id="IPR002350">
    <property type="entry name" value="Kazal_dom"/>
</dbReference>
<dbReference type="GO" id="GO:0005520">
    <property type="term" value="F:insulin-like growth factor binding"/>
    <property type="evidence" value="ECO:0007669"/>
    <property type="project" value="InterPro"/>
</dbReference>
<evidence type="ECO:0000259" key="8">
    <source>
        <dbReference type="PROSITE" id="PS51323"/>
    </source>
</evidence>
<dbReference type="SMART" id="SM00408">
    <property type="entry name" value="IGc2"/>
    <property type="match status" value="1"/>
</dbReference>
<evidence type="ECO:0000259" key="7">
    <source>
        <dbReference type="PROSITE" id="PS50835"/>
    </source>
</evidence>
<dbReference type="SMART" id="SM00280">
    <property type="entry name" value="KAZAL"/>
    <property type="match status" value="1"/>
</dbReference>
<dbReference type="SUPFAM" id="SSF57184">
    <property type="entry name" value="Growth factor receptor domain"/>
    <property type="match status" value="1"/>
</dbReference>
<dbReference type="AlphaFoldDB" id="A0AAY4C8R9"/>
<dbReference type="Pfam" id="PF13927">
    <property type="entry name" value="Ig_3"/>
    <property type="match status" value="1"/>
</dbReference>
<feature type="domain" description="IGFBP N-terminal" evidence="8">
    <location>
        <begin position="21"/>
        <end position="94"/>
    </location>
</feature>
<dbReference type="SUPFAM" id="SSF100895">
    <property type="entry name" value="Kazal-type serine protease inhibitors"/>
    <property type="match status" value="1"/>
</dbReference>
<evidence type="ECO:0000256" key="4">
    <source>
        <dbReference type="ARBA" id="ARBA00023157"/>
    </source>
</evidence>
<dbReference type="GO" id="GO:0001558">
    <property type="term" value="P:regulation of cell growth"/>
    <property type="evidence" value="ECO:0007669"/>
    <property type="project" value="InterPro"/>
</dbReference>
<keyword evidence="5" id="KW-0393">Immunoglobulin domain</keyword>
<feature type="signal peptide" evidence="6">
    <location>
        <begin position="1"/>
        <end position="18"/>
    </location>
</feature>